<name>A0ABS4SUG6_9PROT</name>
<dbReference type="Pfam" id="PF01266">
    <property type="entry name" value="DAO"/>
    <property type="match status" value="1"/>
</dbReference>
<dbReference type="InterPro" id="IPR036188">
    <property type="entry name" value="FAD/NAD-bd_sf"/>
</dbReference>
<proteinExistence type="predicted"/>
<reference evidence="3 4" key="1">
    <citation type="submission" date="2021-03" db="EMBL/GenBank/DDBJ databases">
        <title>Genomic Encyclopedia of Type Strains, Phase III (KMG-III): the genomes of soil and plant-associated and newly described type strains.</title>
        <authorList>
            <person name="Whitman W."/>
        </authorList>
    </citation>
    <scope>NUCLEOTIDE SEQUENCE [LARGE SCALE GENOMIC DNA]</scope>
    <source>
        <strain evidence="3 4">IMMIB AFH-6</strain>
    </source>
</reference>
<gene>
    <name evidence="3" type="ORF">J2851_006019</name>
</gene>
<dbReference type="SUPFAM" id="SSF54373">
    <property type="entry name" value="FAD-linked reductases, C-terminal domain"/>
    <property type="match status" value="1"/>
</dbReference>
<protein>
    <submittedName>
        <fullName evidence="3">Sarcosine oxidase subunit beta</fullName>
        <ecNumber evidence="3">1.5.3.1</ecNumber>
    </submittedName>
</protein>
<feature type="domain" description="FAD dependent oxidoreductase" evidence="2">
    <location>
        <begin position="8"/>
        <end position="350"/>
    </location>
</feature>
<dbReference type="Proteomes" id="UP000781958">
    <property type="component" value="Unassembled WGS sequence"/>
</dbReference>
<keyword evidence="1 3" id="KW-0560">Oxidoreductase</keyword>
<comment type="caution">
    <text evidence="3">The sequence shown here is derived from an EMBL/GenBank/DDBJ whole genome shotgun (WGS) entry which is preliminary data.</text>
</comment>
<accession>A0ABS4SUG6</accession>
<dbReference type="PANTHER" id="PTHR13847:SF287">
    <property type="entry name" value="FAD-DEPENDENT OXIDOREDUCTASE DOMAIN-CONTAINING PROTEIN 1"/>
    <property type="match status" value="1"/>
</dbReference>
<evidence type="ECO:0000313" key="3">
    <source>
        <dbReference type="EMBL" id="MBP2296204.1"/>
    </source>
</evidence>
<evidence type="ECO:0000256" key="1">
    <source>
        <dbReference type="ARBA" id="ARBA00023002"/>
    </source>
</evidence>
<dbReference type="RefSeq" id="WP_209771043.1">
    <property type="nucleotide sequence ID" value="NZ_JAGINP010000028.1"/>
</dbReference>
<evidence type="ECO:0000313" key="4">
    <source>
        <dbReference type="Proteomes" id="UP000781958"/>
    </source>
</evidence>
<dbReference type="EMBL" id="JAGINP010000028">
    <property type="protein sequence ID" value="MBP2296204.1"/>
    <property type="molecule type" value="Genomic_DNA"/>
</dbReference>
<dbReference type="InterPro" id="IPR006076">
    <property type="entry name" value="FAD-dep_OxRdtase"/>
</dbReference>
<sequence length="383" mass="40218">MTERLETDVAIVGGGIVGGSAALFLTRMGFKVALLERDWCGAKASGVNYGGVRRQGRPPEQLPLSQRSHAIWGRLPELVGIDGEYVRSGHLKLARSEADLASLVAYNKKVEPFGLGLEIIAGEAFRARYPALGDRAVGGSLCPEDGHANPRLVSPAFARAAAKAGAVVREQTPVDHVERTGTGFLLRSGDSLEIRARILLNCSGAWSGRLAESFGEPVPLSSAHPCMAVTEPLPRFLDVNIGVEGGGVYGRQVERGNVVVGGGRGFALDADRARPARNAVLTLMGEAVDLFPQLRHAHVIRTWTGVEGYTPDRNPIIGASATTPGLFHAFGFSGAGFQIGPAVGEALAELVRDGHSSAPLDAFSITRFAKADPALSVAAPAGH</sequence>
<dbReference type="GO" id="GO:0008115">
    <property type="term" value="F:sarcosine oxidase activity"/>
    <property type="evidence" value="ECO:0007669"/>
    <property type="project" value="UniProtKB-EC"/>
</dbReference>
<evidence type="ECO:0000259" key="2">
    <source>
        <dbReference type="Pfam" id="PF01266"/>
    </source>
</evidence>
<organism evidence="3 4">
    <name type="scientific">Azospirillum rugosum</name>
    <dbReference type="NCBI Taxonomy" id="416170"/>
    <lineage>
        <taxon>Bacteria</taxon>
        <taxon>Pseudomonadati</taxon>
        <taxon>Pseudomonadota</taxon>
        <taxon>Alphaproteobacteria</taxon>
        <taxon>Rhodospirillales</taxon>
        <taxon>Azospirillaceae</taxon>
        <taxon>Azospirillum</taxon>
    </lineage>
</organism>
<dbReference type="Gene3D" id="3.50.50.60">
    <property type="entry name" value="FAD/NAD(P)-binding domain"/>
    <property type="match status" value="1"/>
</dbReference>
<dbReference type="SUPFAM" id="SSF51905">
    <property type="entry name" value="FAD/NAD(P)-binding domain"/>
    <property type="match status" value="1"/>
</dbReference>
<dbReference type="EC" id="1.5.3.1" evidence="3"/>
<dbReference type="PANTHER" id="PTHR13847">
    <property type="entry name" value="SARCOSINE DEHYDROGENASE-RELATED"/>
    <property type="match status" value="1"/>
</dbReference>
<keyword evidence="4" id="KW-1185">Reference proteome</keyword>
<dbReference type="Gene3D" id="3.30.9.10">
    <property type="entry name" value="D-Amino Acid Oxidase, subunit A, domain 2"/>
    <property type="match status" value="1"/>
</dbReference>